<dbReference type="InterPro" id="IPR011040">
    <property type="entry name" value="Sialidase"/>
</dbReference>
<keyword evidence="4" id="KW-1185">Reference proteome</keyword>
<evidence type="ECO:0000259" key="2">
    <source>
        <dbReference type="Pfam" id="PF13088"/>
    </source>
</evidence>
<sequence>MYFPTFIFSSLIAATLFTTSFGVPIKDPSLKKYAAVPTLIKPPVFIGAGTYPRANKLSNGSLILSYTAFENGDNIIRIALSTDKGKTWKTQGDVARGPSNANDIDNPYILQLPSGRLIVAFRNHSKDPSNGSYTYFRITICYSDDLGKSWLFLSEPTANPGPVTGLWEPFLRNALDGSLQLYYSRENAPDDQDTLERFSTDAGATWSAPQTISGAGLTSRDGMTGVATVSGSTLIAVFETSVVGTFNISAITSTDDGKTWGGRRVIYTPVKPNTSAGAPQVLNVAGALVVSFITNEDDTLTAPAPNYALRTSTKLITSGDGGKTWGNKITVGQPHSVWPGLVGLDGKKFLVVFDNGGVKAQKIKLSK</sequence>
<evidence type="ECO:0000313" key="3">
    <source>
        <dbReference type="EMBL" id="CAF9907855.1"/>
    </source>
</evidence>
<protein>
    <recommendedName>
        <fullName evidence="2">Sialidase domain-containing protein</fullName>
    </recommendedName>
</protein>
<name>A0A8H3I599_9LECA</name>
<dbReference type="PANTHER" id="PTHR38792:SF3">
    <property type="entry name" value="BNR_ASP-BOX REPEAT DOMAIN PROTEIN (AFU_ORTHOLOGUE AFUA_7G06430)-RELATED"/>
    <property type="match status" value="1"/>
</dbReference>
<dbReference type="Proteomes" id="UP000664521">
    <property type="component" value="Unassembled WGS sequence"/>
</dbReference>
<dbReference type="AlphaFoldDB" id="A0A8H3I599"/>
<dbReference type="SUPFAM" id="SSF50939">
    <property type="entry name" value="Sialidases"/>
    <property type="match status" value="1"/>
</dbReference>
<accession>A0A8H3I599</accession>
<keyword evidence="1" id="KW-0732">Signal</keyword>
<feature type="domain" description="Sialidase" evidence="2">
    <location>
        <begin position="163"/>
        <end position="327"/>
    </location>
</feature>
<comment type="caution">
    <text evidence="3">The sequence shown here is derived from an EMBL/GenBank/DDBJ whole genome shotgun (WGS) entry which is preliminary data.</text>
</comment>
<dbReference type="Pfam" id="PF13088">
    <property type="entry name" value="BNR_2"/>
    <property type="match status" value="1"/>
</dbReference>
<dbReference type="OrthoDB" id="2739686at2759"/>
<dbReference type="PANTHER" id="PTHR38792">
    <property type="entry name" value="BNR/ASP-BOX REPEAT DOMAIN PROTEIN (AFU_ORTHOLOGUE AFUA_7G06430)-RELATED"/>
    <property type="match status" value="1"/>
</dbReference>
<dbReference type="Gene3D" id="2.120.10.10">
    <property type="match status" value="1"/>
</dbReference>
<proteinExistence type="predicted"/>
<dbReference type="EMBL" id="CAJPDS010000006">
    <property type="protein sequence ID" value="CAF9907855.1"/>
    <property type="molecule type" value="Genomic_DNA"/>
</dbReference>
<reference evidence="3" key="1">
    <citation type="submission" date="2021-03" db="EMBL/GenBank/DDBJ databases">
        <authorList>
            <person name="Tagirdzhanova G."/>
        </authorList>
    </citation>
    <scope>NUCLEOTIDE SEQUENCE</scope>
</reference>
<gene>
    <name evidence="3" type="ORF">HETSPECPRED_007921</name>
</gene>
<evidence type="ECO:0000313" key="4">
    <source>
        <dbReference type="Proteomes" id="UP000664521"/>
    </source>
</evidence>
<feature type="signal peptide" evidence="1">
    <location>
        <begin position="1"/>
        <end position="22"/>
    </location>
</feature>
<dbReference type="CDD" id="cd15482">
    <property type="entry name" value="Sialidase_non-viral"/>
    <property type="match status" value="1"/>
</dbReference>
<dbReference type="InterPro" id="IPR036278">
    <property type="entry name" value="Sialidase_sf"/>
</dbReference>
<evidence type="ECO:0000256" key="1">
    <source>
        <dbReference type="SAM" id="SignalP"/>
    </source>
</evidence>
<organism evidence="3 4">
    <name type="scientific">Heterodermia speciosa</name>
    <dbReference type="NCBI Taxonomy" id="116794"/>
    <lineage>
        <taxon>Eukaryota</taxon>
        <taxon>Fungi</taxon>
        <taxon>Dikarya</taxon>
        <taxon>Ascomycota</taxon>
        <taxon>Pezizomycotina</taxon>
        <taxon>Lecanoromycetes</taxon>
        <taxon>OSLEUM clade</taxon>
        <taxon>Lecanoromycetidae</taxon>
        <taxon>Caliciales</taxon>
        <taxon>Physciaceae</taxon>
        <taxon>Heterodermia</taxon>
    </lineage>
</organism>
<feature type="chain" id="PRO_5034803391" description="Sialidase domain-containing protein" evidence="1">
    <location>
        <begin position="23"/>
        <end position="367"/>
    </location>
</feature>